<protein>
    <submittedName>
        <fullName evidence="5">AraC family transcriptional regulator</fullName>
    </submittedName>
</protein>
<sequence>MGTTRRATAGLAVIVGLAAEHGVTAERCLAGTGLSDEDLTDPEHEIDAGQELDAVANLLDACDEPGLGLIAGSRMHFTAYGVWAIGMMSCPTAREAAGFWLRHADHTFAMTEARMEIDQVEYRILLDAGGLPAKTRTFFLERDMAMAMTLHQEMMFTSVTPRRLHFTYPAPAHADHYRGFFGIDPVFSAARNLIALDAALLDRPLPMADHHIVRRSEKALARLAGNGRADAGRSFAVRVRAMLVRDPALGLDGVAARLAVSPRTVRRRLAAEGTGYRELLDDVRAGLAERLLGEGLPAQDIARRLGYSEPAAFIHAFRRWKGVPPGRYRQDGR</sequence>
<reference evidence="5 6" key="1">
    <citation type="submission" date="2018-06" db="EMBL/GenBank/DDBJ databases">
        <title>Actinomadura craniellae sp. nov. isolated from marine sponge Craniella sp.</title>
        <authorList>
            <person name="Li L."/>
            <person name="Xu Q.H."/>
            <person name="Lin H.W."/>
            <person name="Lu Y.H."/>
        </authorList>
    </citation>
    <scope>NUCLEOTIDE SEQUENCE [LARGE SCALE GENOMIC DNA]</scope>
    <source>
        <strain evidence="5 6">LHW63021</strain>
    </source>
</reference>
<evidence type="ECO:0000256" key="3">
    <source>
        <dbReference type="ARBA" id="ARBA00023163"/>
    </source>
</evidence>
<gene>
    <name evidence="5" type="ORF">DPM19_01150</name>
</gene>
<evidence type="ECO:0000313" key="6">
    <source>
        <dbReference type="Proteomes" id="UP000251891"/>
    </source>
</evidence>
<dbReference type="Pfam" id="PF12833">
    <property type="entry name" value="HTH_18"/>
    <property type="match status" value="1"/>
</dbReference>
<dbReference type="EMBL" id="QLYX01000001">
    <property type="protein sequence ID" value="RAY16805.1"/>
    <property type="molecule type" value="Genomic_DNA"/>
</dbReference>
<dbReference type="InterPro" id="IPR032687">
    <property type="entry name" value="AraC-type_N"/>
</dbReference>
<name>A0A365HCH4_9ACTN</name>
<evidence type="ECO:0000259" key="4">
    <source>
        <dbReference type="PROSITE" id="PS01124"/>
    </source>
</evidence>
<dbReference type="PROSITE" id="PS01124">
    <property type="entry name" value="HTH_ARAC_FAMILY_2"/>
    <property type="match status" value="1"/>
</dbReference>
<keyword evidence="1" id="KW-0805">Transcription regulation</keyword>
<dbReference type="SUPFAM" id="SSF46689">
    <property type="entry name" value="Homeodomain-like"/>
    <property type="match status" value="1"/>
</dbReference>
<keyword evidence="3" id="KW-0804">Transcription</keyword>
<dbReference type="Pfam" id="PF12625">
    <property type="entry name" value="Arabinose_bd"/>
    <property type="match status" value="1"/>
</dbReference>
<dbReference type="InterPro" id="IPR009057">
    <property type="entry name" value="Homeodomain-like_sf"/>
</dbReference>
<dbReference type="GO" id="GO:0000976">
    <property type="term" value="F:transcription cis-regulatory region binding"/>
    <property type="evidence" value="ECO:0007669"/>
    <property type="project" value="TreeGrafter"/>
</dbReference>
<comment type="caution">
    <text evidence="5">The sequence shown here is derived from an EMBL/GenBank/DDBJ whole genome shotgun (WGS) entry which is preliminary data.</text>
</comment>
<dbReference type="AlphaFoldDB" id="A0A365HCH4"/>
<dbReference type="GO" id="GO:0003700">
    <property type="term" value="F:DNA-binding transcription factor activity"/>
    <property type="evidence" value="ECO:0007669"/>
    <property type="project" value="InterPro"/>
</dbReference>
<evidence type="ECO:0000256" key="1">
    <source>
        <dbReference type="ARBA" id="ARBA00023015"/>
    </source>
</evidence>
<dbReference type="OrthoDB" id="5241536at2"/>
<dbReference type="Gene3D" id="1.10.10.60">
    <property type="entry name" value="Homeodomain-like"/>
    <property type="match status" value="1"/>
</dbReference>
<dbReference type="RefSeq" id="WP_111862857.1">
    <property type="nucleotide sequence ID" value="NZ_QLYX01000001.1"/>
</dbReference>
<evidence type="ECO:0000313" key="5">
    <source>
        <dbReference type="EMBL" id="RAY16805.1"/>
    </source>
</evidence>
<keyword evidence="2" id="KW-0238">DNA-binding</keyword>
<dbReference type="PANTHER" id="PTHR47894">
    <property type="entry name" value="HTH-TYPE TRANSCRIPTIONAL REGULATOR GADX"/>
    <property type="match status" value="1"/>
</dbReference>
<proteinExistence type="predicted"/>
<dbReference type="Proteomes" id="UP000251891">
    <property type="component" value="Unassembled WGS sequence"/>
</dbReference>
<accession>A0A365HCH4</accession>
<dbReference type="GO" id="GO:0005829">
    <property type="term" value="C:cytosol"/>
    <property type="evidence" value="ECO:0007669"/>
    <property type="project" value="TreeGrafter"/>
</dbReference>
<feature type="domain" description="HTH araC/xylS-type" evidence="4">
    <location>
        <begin position="233"/>
        <end position="331"/>
    </location>
</feature>
<keyword evidence="6" id="KW-1185">Reference proteome</keyword>
<evidence type="ECO:0000256" key="2">
    <source>
        <dbReference type="ARBA" id="ARBA00023125"/>
    </source>
</evidence>
<dbReference type="PANTHER" id="PTHR47894:SF1">
    <property type="entry name" value="HTH-TYPE TRANSCRIPTIONAL REGULATOR VQSM"/>
    <property type="match status" value="1"/>
</dbReference>
<dbReference type="InterPro" id="IPR018060">
    <property type="entry name" value="HTH_AraC"/>
</dbReference>
<organism evidence="5 6">
    <name type="scientific">Actinomadura craniellae</name>
    <dbReference type="NCBI Taxonomy" id="2231787"/>
    <lineage>
        <taxon>Bacteria</taxon>
        <taxon>Bacillati</taxon>
        <taxon>Actinomycetota</taxon>
        <taxon>Actinomycetes</taxon>
        <taxon>Streptosporangiales</taxon>
        <taxon>Thermomonosporaceae</taxon>
        <taxon>Actinomadura</taxon>
    </lineage>
</organism>
<dbReference type="SMART" id="SM00342">
    <property type="entry name" value="HTH_ARAC"/>
    <property type="match status" value="1"/>
</dbReference>